<dbReference type="Proteomes" id="UP001330812">
    <property type="component" value="Chromosome"/>
</dbReference>
<name>A0ABZ1IKL9_9PSEU</name>
<dbReference type="InterPro" id="IPR039422">
    <property type="entry name" value="MarR/SlyA-like"/>
</dbReference>
<dbReference type="EMBL" id="CP142149">
    <property type="protein sequence ID" value="WSE34326.1"/>
    <property type="molecule type" value="Genomic_DNA"/>
</dbReference>
<dbReference type="InterPro" id="IPR000835">
    <property type="entry name" value="HTH_MarR-typ"/>
</dbReference>
<dbReference type="RefSeq" id="WP_326837132.1">
    <property type="nucleotide sequence ID" value="NZ_CP142149.1"/>
</dbReference>
<dbReference type="SMART" id="SM00347">
    <property type="entry name" value="HTH_MARR"/>
    <property type="match status" value="2"/>
</dbReference>
<dbReference type="PANTHER" id="PTHR33164:SF43">
    <property type="entry name" value="HTH-TYPE TRANSCRIPTIONAL REPRESSOR YETL"/>
    <property type="match status" value="1"/>
</dbReference>
<organism evidence="2 3">
    <name type="scientific">Amycolatopsis rhabdoformis</name>
    <dbReference type="NCBI Taxonomy" id="1448059"/>
    <lineage>
        <taxon>Bacteria</taxon>
        <taxon>Bacillati</taxon>
        <taxon>Actinomycetota</taxon>
        <taxon>Actinomycetes</taxon>
        <taxon>Pseudonocardiales</taxon>
        <taxon>Pseudonocardiaceae</taxon>
        <taxon>Amycolatopsis</taxon>
    </lineage>
</organism>
<dbReference type="PROSITE" id="PS50995">
    <property type="entry name" value="HTH_MARR_2"/>
    <property type="match status" value="2"/>
</dbReference>
<dbReference type="Pfam" id="PF12802">
    <property type="entry name" value="MarR_2"/>
    <property type="match status" value="2"/>
</dbReference>
<evidence type="ECO:0000313" key="2">
    <source>
        <dbReference type="EMBL" id="WSE34326.1"/>
    </source>
</evidence>
<keyword evidence="3" id="KW-1185">Reference proteome</keyword>
<feature type="domain" description="HTH marR-type" evidence="1">
    <location>
        <begin position="179"/>
        <end position="311"/>
    </location>
</feature>
<accession>A0ABZ1IKL9</accession>
<gene>
    <name evidence="2" type="ORF">VSH64_19880</name>
</gene>
<feature type="domain" description="HTH marR-type" evidence="1">
    <location>
        <begin position="21"/>
        <end position="156"/>
    </location>
</feature>
<evidence type="ECO:0000313" key="3">
    <source>
        <dbReference type="Proteomes" id="UP001330812"/>
    </source>
</evidence>
<reference evidence="2 3" key="1">
    <citation type="journal article" date="2015" name="Int. J. Syst. Evol. Microbiol.">
        <title>Amycolatopsis rhabdoformis sp. nov., an actinomycete isolated from a tropical forest soil.</title>
        <authorList>
            <person name="Souza W.R."/>
            <person name="Silva R.E."/>
            <person name="Goodfellow M."/>
            <person name="Busarakam K."/>
            <person name="Figueiro F.S."/>
            <person name="Ferreira D."/>
            <person name="Rodrigues-Filho E."/>
            <person name="Moraes L.A.B."/>
            <person name="Zucchi T.D."/>
        </authorList>
    </citation>
    <scope>NUCLEOTIDE SEQUENCE [LARGE SCALE GENOMIC DNA]</scope>
    <source>
        <strain evidence="2 3">NCIMB 14900</strain>
    </source>
</reference>
<sequence length="321" mass="35258">MSQSGEPQGTGSAPNVREIAREQLARNVGQLIRIGRQQHSAFKNLESPSILTPAQFAVLLALSRVPDIDQRAVSELAALDQSTVSDLVKRLRQRGLVSARPDPHDGRRRILRASAEAVDLVQADGRRLRQADELFLAPLSPAERSWFLRQLRLIAFSRVPDASTRSLPESTDGIAVAETNWAFGRLIRICLQQHAALWAEVIGTVLTPVSHAAVAVLSAAGAAEPGELSEALSLDKASMAALVARMERDDLVKPRPHEHDRRRKVLRVTPRGRDTLKLTAGPAEVVTERLLEPVEEYNRDRVLDVLRQLTFHRAGAAVSPT</sequence>
<dbReference type="SUPFAM" id="SSF46785">
    <property type="entry name" value="Winged helix' DNA-binding domain"/>
    <property type="match status" value="2"/>
</dbReference>
<protein>
    <submittedName>
        <fullName evidence="2">MarR family winged helix-turn-helix transcriptional regulator</fullName>
    </submittedName>
</protein>
<dbReference type="Gene3D" id="1.10.10.10">
    <property type="entry name" value="Winged helix-like DNA-binding domain superfamily/Winged helix DNA-binding domain"/>
    <property type="match status" value="2"/>
</dbReference>
<dbReference type="InterPro" id="IPR036390">
    <property type="entry name" value="WH_DNA-bd_sf"/>
</dbReference>
<dbReference type="PANTHER" id="PTHR33164">
    <property type="entry name" value="TRANSCRIPTIONAL REGULATOR, MARR FAMILY"/>
    <property type="match status" value="1"/>
</dbReference>
<proteinExistence type="predicted"/>
<evidence type="ECO:0000259" key="1">
    <source>
        <dbReference type="PROSITE" id="PS50995"/>
    </source>
</evidence>
<dbReference type="InterPro" id="IPR036388">
    <property type="entry name" value="WH-like_DNA-bd_sf"/>
</dbReference>